<sequence length="225" mass="26544">MRKFSMLLLLFAASMFGQRPVDLVLDSVNSSDKDDKYRDYEVCYHITNQTDKPVVFFLNTNSMVPVVSSSLSHAPHYKLYMDGKSVDVSGIFDVGETYRREFKTDAEFYKYQDSLRQYYTPEQQKKSLSDNIVQSKTSLAPNEKKYFSIQLRWDKQRYQKQDEQEYYLEPGSDFELELSMHLLREELESRLEPEAYNQAIEDPDFIKGWFTSNRLCIDLSESKMP</sequence>
<dbReference type="RefSeq" id="WP_169527659.1">
    <property type="nucleotide sequence ID" value="NZ_JAAMPU010000106.1"/>
</dbReference>
<gene>
    <name evidence="2" type="ORF">G6047_10940</name>
</gene>
<dbReference type="AlphaFoldDB" id="A0A972FMP8"/>
<keyword evidence="3" id="KW-1185">Reference proteome</keyword>
<feature type="chain" id="PRO_5037216038" description="DUF4412 domain-containing protein" evidence="1">
    <location>
        <begin position="20"/>
        <end position="225"/>
    </location>
</feature>
<feature type="signal peptide" evidence="1">
    <location>
        <begin position="1"/>
        <end position="19"/>
    </location>
</feature>
<evidence type="ECO:0000256" key="1">
    <source>
        <dbReference type="SAM" id="SignalP"/>
    </source>
</evidence>
<organism evidence="2 3">
    <name type="scientific">Flavobacterium silvaticum</name>
    <dbReference type="NCBI Taxonomy" id="1852020"/>
    <lineage>
        <taxon>Bacteria</taxon>
        <taxon>Pseudomonadati</taxon>
        <taxon>Bacteroidota</taxon>
        <taxon>Flavobacteriia</taxon>
        <taxon>Flavobacteriales</taxon>
        <taxon>Flavobacteriaceae</taxon>
        <taxon>Flavobacterium</taxon>
    </lineage>
</organism>
<comment type="caution">
    <text evidence="2">The sequence shown here is derived from an EMBL/GenBank/DDBJ whole genome shotgun (WGS) entry which is preliminary data.</text>
</comment>
<dbReference type="Proteomes" id="UP000712080">
    <property type="component" value="Unassembled WGS sequence"/>
</dbReference>
<dbReference type="EMBL" id="JAAMPU010000106">
    <property type="protein sequence ID" value="NMH28548.1"/>
    <property type="molecule type" value="Genomic_DNA"/>
</dbReference>
<name>A0A972FMP8_9FLAO</name>
<reference evidence="2" key="1">
    <citation type="submission" date="2020-02" db="EMBL/GenBank/DDBJ databases">
        <title>Flavobacterium sp. genome.</title>
        <authorList>
            <person name="Jung H.S."/>
            <person name="Baek J.H."/>
            <person name="Jeon C.O."/>
        </authorList>
    </citation>
    <scope>NUCLEOTIDE SEQUENCE</scope>
    <source>
        <strain evidence="2">SE-s28</strain>
    </source>
</reference>
<protein>
    <recommendedName>
        <fullName evidence="4">DUF4412 domain-containing protein</fullName>
    </recommendedName>
</protein>
<proteinExistence type="predicted"/>
<accession>A0A972FMP8</accession>
<keyword evidence="1" id="KW-0732">Signal</keyword>
<evidence type="ECO:0000313" key="2">
    <source>
        <dbReference type="EMBL" id="NMH28548.1"/>
    </source>
</evidence>
<evidence type="ECO:0000313" key="3">
    <source>
        <dbReference type="Proteomes" id="UP000712080"/>
    </source>
</evidence>
<evidence type="ECO:0008006" key="4">
    <source>
        <dbReference type="Google" id="ProtNLM"/>
    </source>
</evidence>